<dbReference type="Gene3D" id="1.20.1250.20">
    <property type="entry name" value="MFS general substrate transporter like domains"/>
    <property type="match status" value="1"/>
</dbReference>
<evidence type="ECO:0000313" key="7">
    <source>
        <dbReference type="Proteomes" id="UP000467841"/>
    </source>
</evidence>
<reference evidence="6" key="1">
    <citation type="submission" date="2020-01" db="EMBL/GenBank/DDBJ databases">
        <authorList>
            <person name="Mishra B."/>
        </authorList>
    </citation>
    <scope>NUCLEOTIDE SEQUENCE [LARGE SCALE GENOMIC DNA]</scope>
</reference>
<comment type="caution">
    <text evidence="6">The sequence shown here is derived from an EMBL/GenBank/DDBJ whole genome shotgun (WGS) entry which is preliminary data.</text>
</comment>
<dbReference type="InterPro" id="IPR036259">
    <property type="entry name" value="MFS_trans_sf"/>
</dbReference>
<gene>
    <name evidence="6" type="ORF">MERR_LOCUS49325</name>
</gene>
<dbReference type="PANTHER" id="PTHR24064">
    <property type="entry name" value="SOLUTE CARRIER FAMILY 22 MEMBER"/>
    <property type="match status" value="1"/>
</dbReference>
<keyword evidence="3 5" id="KW-1133">Transmembrane helix</keyword>
<dbReference type="EMBL" id="CACVBM020001917">
    <property type="protein sequence ID" value="CAA7062089.1"/>
    <property type="molecule type" value="Genomic_DNA"/>
</dbReference>
<organism evidence="6 7">
    <name type="scientific">Microthlaspi erraticum</name>
    <dbReference type="NCBI Taxonomy" id="1685480"/>
    <lineage>
        <taxon>Eukaryota</taxon>
        <taxon>Viridiplantae</taxon>
        <taxon>Streptophyta</taxon>
        <taxon>Embryophyta</taxon>
        <taxon>Tracheophyta</taxon>
        <taxon>Spermatophyta</taxon>
        <taxon>Magnoliopsida</taxon>
        <taxon>eudicotyledons</taxon>
        <taxon>Gunneridae</taxon>
        <taxon>Pentapetalae</taxon>
        <taxon>rosids</taxon>
        <taxon>malvids</taxon>
        <taxon>Brassicales</taxon>
        <taxon>Brassicaceae</taxon>
        <taxon>Coluteocarpeae</taxon>
        <taxon>Microthlaspi</taxon>
    </lineage>
</organism>
<comment type="subcellular location">
    <subcellularLocation>
        <location evidence="1">Membrane</location>
        <topology evidence="1">Multi-pass membrane protein</topology>
    </subcellularLocation>
</comment>
<dbReference type="Proteomes" id="UP000467841">
    <property type="component" value="Unassembled WGS sequence"/>
</dbReference>
<sequence>MSLPGIAYLVRHASWRVLYLCTSVPAVHPQYCPLFLRLGVSSLASSARKNEEAIQVLKKISPAKRVTWNQYLISYLEKKPSNKLQARSRTCSAEDGLSKNRSCYDHNVWVGDDVLRSSISELGSFFCARIGFNLMSVYLVEMFPTCVRNFATTMLRQALVLGGACCPSLLQLEEMFRRFSFAVFGTALAGLGLFVLLLPETKGSSLCDTSKHKSRETKP</sequence>
<evidence type="ECO:0000256" key="4">
    <source>
        <dbReference type="ARBA" id="ARBA00023136"/>
    </source>
</evidence>
<evidence type="ECO:0008006" key="8">
    <source>
        <dbReference type="Google" id="ProtNLM"/>
    </source>
</evidence>
<dbReference type="OrthoDB" id="5296287at2759"/>
<protein>
    <recommendedName>
        <fullName evidence="8">Major facilitator superfamily (MFS) profile domain-containing protein</fullName>
    </recommendedName>
</protein>
<name>A0A6D2LAZ1_9BRAS</name>
<evidence type="ECO:0000256" key="5">
    <source>
        <dbReference type="SAM" id="Phobius"/>
    </source>
</evidence>
<feature type="transmembrane region" description="Helical" evidence="5">
    <location>
        <begin position="179"/>
        <end position="198"/>
    </location>
</feature>
<evidence type="ECO:0000256" key="1">
    <source>
        <dbReference type="ARBA" id="ARBA00004141"/>
    </source>
</evidence>
<keyword evidence="7" id="KW-1185">Reference proteome</keyword>
<evidence type="ECO:0000256" key="3">
    <source>
        <dbReference type="ARBA" id="ARBA00022989"/>
    </source>
</evidence>
<accession>A0A6D2LAZ1</accession>
<proteinExistence type="predicted"/>
<keyword evidence="2 5" id="KW-0812">Transmembrane</keyword>
<dbReference type="GO" id="GO:0016020">
    <property type="term" value="C:membrane"/>
    <property type="evidence" value="ECO:0007669"/>
    <property type="project" value="UniProtKB-SubCell"/>
</dbReference>
<evidence type="ECO:0000256" key="2">
    <source>
        <dbReference type="ARBA" id="ARBA00022692"/>
    </source>
</evidence>
<dbReference type="AlphaFoldDB" id="A0A6D2LAZ1"/>
<keyword evidence="4 5" id="KW-0472">Membrane</keyword>
<evidence type="ECO:0000313" key="6">
    <source>
        <dbReference type="EMBL" id="CAA7062089.1"/>
    </source>
</evidence>